<evidence type="ECO:0000256" key="3">
    <source>
        <dbReference type="ARBA" id="ARBA00022578"/>
    </source>
</evidence>
<dbReference type="GO" id="GO:0003677">
    <property type="term" value="F:DNA binding"/>
    <property type="evidence" value="ECO:0007669"/>
    <property type="project" value="UniProtKB-KW"/>
</dbReference>
<keyword evidence="4" id="KW-0238">DNA-binding</keyword>
<dbReference type="GO" id="GO:0004803">
    <property type="term" value="F:transposase activity"/>
    <property type="evidence" value="ECO:0007669"/>
    <property type="project" value="InterPro"/>
</dbReference>
<dbReference type="eggNOG" id="COG3328">
    <property type="taxonomic scope" value="Bacteria"/>
</dbReference>
<dbReference type="AlphaFoldDB" id="B1BZJ7"/>
<comment type="function">
    <text evidence="1">Required for the transposition of the insertion element.</text>
</comment>
<evidence type="ECO:0000313" key="7">
    <source>
        <dbReference type="Proteomes" id="UP000004910"/>
    </source>
</evidence>
<dbReference type="Pfam" id="PF00872">
    <property type="entry name" value="Transposase_mut"/>
    <property type="match status" value="1"/>
</dbReference>
<evidence type="ECO:0000256" key="2">
    <source>
        <dbReference type="ARBA" id="ARBA00010961"/>
    </source>
</evidence>
<sequence>MARIKRDPKKVALAQAILEAYNPESVEDMNDTLKDLFGPLFESMLQGEIEIESPRDRDGSFEPILIPKRKKVYQLLKEKYWRCMQEECLK</sequence>
<dbReference type="Proteomes" id="UP000004910">
    <property type="component" value="Unassembled WGS sequence"/>
</dbReference>
<comment type="similarity">
    <text evidence="2">Belongs to the transposase mutator family.</text>
</comment>
<name>B1BZJ7_9FIRM</name>
<reference evidence="6" key="2">
    <citation type="submission" date="2014-06" db="EMBL/GenBank/DDBJ databases">
        <title>Draft genome sequence of Clostridium spiroforme (DSM 1552).</title>
        <authorList>
            <person name="Sudarsanam P."/>
            <person name="Ley R."/>
            <person name="Guruge J."/>
            <person name="Turnbaugh P.J."/>
            <person name="Mahowald M."/>
            <person name="Liep D."/>
            <person name="Gordon J."/>
        </authorList>
    </citation>
    <scope>NUCLEOTIDE SEQUENCE</scope>
    <source>
        <strain evidence="6">DSM 1552</strain>
    </source>
</reference>
<evidence type="ECO:0000313" key="6">
    <source>
        <dbReference type="EMBL" id="EDS75844.1"/>
    </source>
</evidence>
<comment type="caution">
    <text evidence="6">The sequence shown here is derived from an EMBL/GenBank/DDBJ whole genome shotgun (WGS) entry which is preliminary data.</text>
</comment>
<keyword evidence="3" id="KW-0815">Transposition</keyword>
<dbReference type="GO" id="GO:0006313">
    <property type="term" value="P:DNA transposition"/>
    <property type="evidence" value="ECO:0007669"/>
    <property type="project" value="InterPro"/>
</dbReference>
<evidence type="ECO:0000256" key="1">
    <source>
        <dbReference type="ARBA" id="ARBA00002190"/>
    </source>
</evidence>
<protein>
    <submittedName>
        <fullName evidence="6">Transposase, IS256 family</fullName>
    </submittedName>
</protein>
<proteinExistence type="inferred from homology"/>
<dbReference type="InterPro" id="IPR001207">
    <property type="entry name" value="Transposase_mutator"/>
</dbReference>
<keyword evidence="7" id="KW-1185">Reference proteome</keyword>
<evidence type="ECO:0000256" key="4">
    <source>
        <dbReference type="ARBA" id="ARBA00023125"/>
    </source>
</evidence>
<organism evidence="6 7">
    <name type="scientific">Thomasclavelia spiroformis DSM 1552</name>
    <dbReference type="NCBI Taxonomy" id="428126"/>
    <lineage>
        <taxon>Bacteria</taxon>
        <taxon>Bacillati</taxon>
        <taxon>Bacillota</taxon>
        <taxon>Erysipelotrichia</taxon>
        <taxon>Erysipelotrichales</taxon>
        <taxon>Coprobacillaceae</taxon>
        <taxon>Thomasclavelia</taxon>
    </lineage>
</organism>
<gene>
    <name evidence="6" type="ORF">CLOSPI_00374</name>
</gene>
<dbReference type="HOGENOM" id="CLU_2435697_0_0_9"/>
<evidence type="ECO:0000256" key="5">
    <source>
        <dbReference type="ARBA" id="ARBA00023172"/>
    </source>
</evidence>
<dbReference type="EMBL" id="ABIK02000004">
    <property type="protein sequence ID" value="EDS75844.1"/>
    <property type="molecule type" value="Genomic_DNA"/>
</dbReference>
<accession>B1BZJ7</accession>
<reference evidence="6" key="1">
    <citation type="submission" date="2008-02" db="EMBL/GenBank/DDBJ databases">
        <authorList>
            <person name="Fulton L."/>
            <person name="Clifton S."/>
            <person name="Fulton B."/>
            <person name="Xu J."/>
            <person name="Minx P."/>
            <person name="Pepin K.H."/>
            <person name="Johnson M."/>
            <person name="Thiruvilangam P."/>
            <person name="Bhonagiri V."/>
            <person name="Nash W.E."/>
            <person name="Mardis E.R."/>
            <person name="Wilson R.K."/>
        </authorList>
    </citation>
    <scope>NUCLEOTIDE SEQUENCE [LARGE SCALE GENOMIC DNA]</scope>
    <source>
        <strain evidence="6">DSM 1552</strain>
    </source>
</reference>
<keyword evidence="5" id="KW-0233">DNA recombination</keyword>